<reference evidence="2 3" key="1">
    <citation type="journal article" date="2012" name="J. Bacteriol.">
        <title>Complete genome sequence of the metabolically versatile halophilic archaeon Haloferax mediterranei, a poly(3-hydroxybutyrate-co-3-hydroxyvalerate) producer.</title>
        <authorList>
            <person name="Han J."/>
            <person name="Zhang F."/>
            <person name="Hou J."/>
            <person name="Liu X."/>
            <person name="Li M."/>
            <person name="Liu H."/>
            <person name="Cai L."/>
            <person name="Zhang B."/>
            <person name="Chen Y."/>
            <person name="Zhou J."/>
            <person name="Hu S."/>
            <person name="Xiang H."/>
        </authorList>
    </citation>
    <scope>NUCLEOTIDE SEQUENCE [LARGE SCALE GENOMIC DNA]</scope>
    <source>
        <strain evidence="3">ATCC 33500 / DSM 1411 / JCM 8866 / NBRC 14739 / NCIMB 2177 / R-4</strain>
    </source>
</reference>
<evidence type="ECO:0000313" key="3">
    <source>
        <dbReference type="Proteomes" id="UP000006469"/>
    </source>
</evidence>
<feature type="region of interest" description="Disordered" evidence="1">
    <location>
        <begin position="1"/>
        <end position="42"/>
    </location>
</feature>
<sequence length="122" mass="12426">MNSTIRPPVRASMYNETTGPTPSRAHSRARSSAVDSSGGSNVSLACRASAARSLTRSPNRTCSGLRSVSAVGFDAVSPATDSPPLELDALVAAWVFPLGFGDNGAGSALDTGLCVETDDALL</sequence>
<name>I3R860_HALMT</name>
<dbReference type="KEGG" id="hme:HFX_2744"/>
<organism evidence="2 3">
    <name type="scientific">Haloferax mediterranei (strain ATCC 33500 / DSM 1411 / JCM 8866 / NBRC 14739 / NCIMB 2177 / R-4)</name>
    <name type="common">Halobacterium mediterranei</name>
    <dbReference type="NCBI Taxonomy" id="523841"/>
    <lineage>
        <taxon>Archaea</taxon>
        <taxon>Methanobacteriati</taxon>
        <taxon>Methanobacteriota</taxon>
        <taxon>Stenosarchaea group</taxon>
        <taxon>Halobacteria</taxon>
        <taxon>Halobacteriales</taxon>
        <taxon>Haloferacaceae</taxon>
        <taxon>Haloferax</taxon>
    </lineage>
</organism>
<accession>I3R860</accession>
<feature type="compositionally biased region" description="Low complexity" evidence="1">
    <location>
        <begin position="30"/>
        <end position="42"/>
    </location>
</feature>
<proteinExistence type="predicted"/>
<protein>
    <submittedName>
        <fullName evidence="2">Uncharacterized protein</fullName>
    </submittedName>
</protein>
<dbReference type="Proteomes" id="UP000006469">
    <property type="component" value="Chromosome"/>
</dbReference>
<evidence type="ECO:0000256" key="1">
    <source>
        <dbReference type="SAM" id="MobiDB-lite"/>
    </source>
</evidence>
<gene>
    <name evidence="2" type="ordered locus">HFX_2744</name>
</gene>
<dbReference type="AlphaFoldDB" id="I3R860"/>
<evidence type="ECO:0000313" key="2">
    <source>
        <dbReference type="EMBL" id="AFK20420.1"/>
    </source>
</evidence>
<dbReference type="HOGENOM" id="CLU_2021444_0_0_2"/>
<dbReference type="EMBL" id="CP001868">
    <property type="protein sequence ID" value="AFK20420.1"/>
    <property type="molecule type" value="Genomic_DNA"/>
</dbReference>